<dbReference type="InterPro" id="IPR019786">
    <property type="entry name" value="Zinc_finger_PHD-type_CS"/>
</dbReference>
<name>A0A150FW69_GONPE</name>
<dbReference type="InterPro" id="IPR048365">
    <property type="entry name" value="TNP-like_RNaseH_N"/>
</dbReference>
<dbReference type="Proteomes" id="UP000075714">
    <property type="component" value="Unassembled WGS sequence"/>
</dbReference>
<dbReference type="InterPro" id="IPR001965">
    <property type="entry name" value="Znf_PHD"/>
</dbReference>
<feature type="coiled-coil region" evidence="5">
    <location>
        <begin position="32"/>
        <end position="87"/>
    </location>
</feature>
<evidence type="ECO:0000256" key="3">
    <source>
        <dbReference type="ARBA" id="ARBA00022833"/>
    </source>
</evidence>
<dbReference type="PANTHER" id="PTHR47162">
    <property type="entry name" value="OS02G0192300 PROTEIN"/>
    <property type="match status" value="1"/>
</dbReference>
<reference evidence="9" key="1">
    <citation type="journal article" date="2016" name="Nat. Commun.">
        <title>The Gonium pectorale genome demonstrates co-option of cell cycle regulation during the evolution of multicellularity.</title>
        <authorList>
            <person name="Hanschen E.R."/>
            <person name="Marriage T.N."/>
            <person name="Ferris P.J."/>
            <person name="Hamaji T."/>
            <person name="Toyoda A."/>
            <person name="Fujiyama A."/>
            <person name="Neme R."/>
            <person name="Noguchi H."/>
            <person name="Minakuchi Y."/>
            <person name="Suzuki M."/>
            <person name="Kawai-Toyooka H."/>
            <person name="Smith D.R."/>
            <person name="Sparks H."/>
            <person name="Anderson J."/>
            <person name="Bakaric R."/>
            <person name="Luria V."/>
            <person name="Karger A."/>
            <person name="Kirschner M.W."/>
            <person name="Durand P.M."/>
            <person name="Michod R.E."/>
            <person name="Nozaki H."/>
            <person name="Olson B.J."/>
        </authorList>
    </citation>
    <scope>NUCLEOTIDE SEQUENCE [LARGE SCALE GENOMIC DNA]</scope>
    <source>
        <strain evidence="9">NIES-2863</strain>
    </source>
</reference>
<evidence type="ECO:0000256" key="2">
    <source>
        <dbReference type="ARBA" id="ARBA00022771"/>
    </source>
</evidence>
<dbReference type="CDD" id="cd15543">
    <property type="entry name" value="PHD_RSF1"/>
    <property type="match status" value="1"/>
</dbReference>
<feature type="region of interest" description="Disordered" evidence="6">
    <location>
        <begin position="692"/>
        <end position="713"/>
    </location>
</feature>
<dbReference type="InterPro" id="IPR013083">
    <property type="entry name" value="Znf_RING/FYVE/PHD"/>
</dbReference>
<dbReference type="Gene3D" id="3.30.40.10">
    <property type="entry name" value="Zinc/RING finger domain, C3HC4 (zinc finger)"/>
    <property type="match status" value="1"/>
</dbReference>
<keyword evidence="5" id="KW-0175">Coiled coil</keyword>
<dbReference type="PROSITE" id="PS01359">
    <property type="entry name" value="ZF_PHD_1"/>
    <property type="match status" value="1"/>
</dbReference>
<feature type="compositionally biased region" description="Basic residues" evidence="6">
    <location>
        <begin position="863"/>
        <end position="872"/>
    </location>
</feature>
<dbReference type="Pfam" id="PF00628">
    <property type="entry name" value="PHD"/>
    <property type="match status" value="1"/>
</dbReference>
<dbReference type="Pfam" id="PF21787">
    <property type="entry name" value="TNP-like_RNaseH_N"/>
    <property type="match status" value="1"/>
</dbReference>
<proteinExistence type="predicted"/>
<feature type="region of interest" description="Disordered" evidence="6">
    <location>
        <begin position="835"/>
        <end position="900"/>
    </location>
</feature>
<accession>A0A150FW69</accession>
<gene>
    <name evidence="8" type="ORF">GPECTOR_258g654</name>
</gene>
<dbReference type="InterPro" id="IPR011011">
    <property type="entry name" value="Znf_FYVE_PHD"/>
</dbReference>
<feature type="domain" description="PHD-type" evidence="7">
    <location>
        <begin position="719"/>
        <end position="769"/>
    </location>
</feature>
<dbReference type="InterPro" id="IPR019787">
    <property type="entry name" value="Znf_PHD-finger"/>
</dbReference>
<keyword evidence="9" id="KW-1185">Reference proteome</keyword>
<dbReference type="SMART" id="SM00249">
    <property type="entry name" value="PHD"/>
    <property type="match status" value="1"/>
</dbReference>
<evidence type="ECO:0000313" key="9">
    <source>
        <dbReference type="Proteomes" id="UP000075714"/>
    </source>
</evidence>
<protein>
    <recommendedName>
        <fullName evidence="7">PHD-type domain-containing protein</fullName>
    </recommendedName>
</protein>
<feature type="compositionally biased region" description="Basic residues" evidence="6">
    <location>
        <begin position="888"/>
        <end position="900"/>
    </location>
</feature>
<organism evidence="8 9">
    <name type="scientific">Gonium pectorale</name>
    <name type="common">Green alga</name>
    <dbReference type="NCBI Taxonomy" id="33097"/>
    <lineage>
        <taxon>Eukaryota</taxon>
        <taxon>Viridiplantae</taxon>
        <taxon>Chlorophyta</taxon>
        <taxon>core chlorophytes</taxon>
        <taxon>Chlorophyceae</taxon>
        <taxon>CS clade</taxon>
        <taxon>Chlamydomonadales</taxon>
        <taxon>Volvocaceae</taxon>
        <taxon>Gonium</taxon>
    </lineage>
</organism>
<dbReference type="EMBL" id="LSYV01000257">
    <property type="protein sequence ID" value="KXZ41863.1"/>
    <property type="molecule type" value="Genomic_DNA"/>
</dbReference>
<evidence type="ECO:0000313" key="8">
    <source>
        <dbReference type="EMBL" id="KXZ41863.1"/>
    </source>
</evidence>
<comment type="caution">
    <text evidence="8">The sequence shown here is derived from an EMBL/GenBank/DDBJ whole genome shotgun (WGS) entry which is preliminary data.</text>
</comment>
<evidence type="ECO:0000256" key="5">
    <source>
        <dbReference type="SAM" id="Coils"/>
    </source>
</evidence>
<dbReference type="PANTHER" id="PTHR47162:SF10">
    <property type="entry name" value="METHYL-CPG-BINDING DOMAIN-CONTAINING PROTEIN 9 ISOFORM X1"/>
    <property type="match status" value="1"/>
</dbReference>
<keyword evidence="3" id="KW-0862">Zinc</keyword>
<sequence>MSLRAALSDFQSQQERAAAAAQQACGSEASNALEATERARQLEQQLQDAEKQLLDLRMANSSLEAALKASEEKLQQAQAAVEASRANMTQLPEGQCAVLDKLLHSPVAQECLSRDPGLALMWLDQLQYLERARAGGKALNGMRWHASTLRFGLTLFNKGGAKLYEELAHQVPLPSVSQLRNYKRFTADGPGWNAAAAATCAEVVKAAGADTRGGLAFNEMKLNSGLVFNVATDALVGWADLDAGNEVDHLKGLLNPDTGAAVSSIDRSVATHVLHFTFTSLGPKPTRYSVAYFFTNGIKALDLASTVSDGVRLLSAAGLNVTYTVCDGASENRAWMEKAADRELARSIAKETGIELPSSNVTSHLGCFRHPANPTQPVIMLTDGPHLAKKGRNNLEKSYGGTGVKGRNTAEMRWPDGRGGWVRLSWLDVCTLVKWDMHNSPQLMRNVTCFGAVALARFYLQTGGTSVIVASLNQNCVENAFSQLRGHGQNRMPDAQRVINGEQSLRLDEILRVVNKSRAAGKRTASYAQAYDDEGALMDALPIGQITEPCSALVSVFEDVQKRLIMHVQSAQSVLRSGPLAIRLWIHEVRYDSSAWQQFRTACEQMGLSELACKVPDVKRDQLDEQLRALMGRLVSKYVHANLVGLLRHTKVLAAKDRAEVQALRDERRADAARSAKGAAAVGKKALEAPPIAHAVREDVPPGGPSVEPDADGEELWDSVCCEECGCPHPEESMLLCDGCGGGWHTFCLSPPLPGVPDGDWYCPYCLAPRPGAKPAEAAQQAVEAHMATQAAGAAAAAQVAATTTTTAAQTAAAATGALAAAVVTITTEEAESAAEAISRGGQEDGAIVCTGAQRRSSPDKGRGKRQRKPTHKAREATDVEQPAAKKAAVRKAGNKAKLP</sequence>
<dbReference type="OrthoDB" id="557695at2759"/>
<keyword evidence="2 4" id="KW-0863">Zinc-finger</keyword>
<evidence type="ECO:0000256" key="4">
    <source>
        <dbReference type="PROSITE-ProRule" id="PRU00146"/>
    </source>
</evidence>
<dbReference type="GO" id="GO:0008270">
    <property type="term" value="F:zinc ion binding"/>
    <property type="evidence" value="ECO:0007669"/>
    <property type="project" value="UniProtKB-KW"/>
</dbReference>
<keyword evidence="1" id="KW-0479">Metal-binding</keyword>
<dbReference type="SUPFAM" id="SSF57903">
    <property type="entry name" value="FYVE/PHD zinc finger"/>
    <property type="match status" value="1"/>
</dbReference>
<evidence type="ECO:0000256" key="1">
    <source>
        <dbReference type="ARBA" id="ARBA00022723"/>
    </source>
</evidence>
<dbReference type="PROSITE" id="PS50016">
    <property type="entry name" value="ZF_PHD_2"/>
    <property type="match status" value="1"/>
</dbReference>
<evidence type="ECO:0000259" key="7">
    <source>
        <dbReference type="PROSITE" id="PS50016"/>
    </source>
</evidence>
<dbReference type="AlphaFoldDB" id="A0A150FW69"/>
<evidence type="ECO:0000256" key="6">
    <source>
        <dbReference type="SAM" id="MobiDB-lite"/>
    </source>
</evidence>